<dbReference type="AlphaFoldDB" id="A0AAD8TNA8"/>
<organism evidence="1 2">
    <name type="scientific">Lolium multiflorum</name>
    <name type="common">Italian ryegrass</name>
    <name type="synonym">Lolium perenne subsp. multiflorum</name>
    <dbReference type="NCBI Taxonomy" id="4521"/>
    <lineage>
        <taxon>Eukaryota</taxon>
        <taxon>Viridiplantae</taxon>
        <taxon>Streptophyta</taxon>
        <taxon>Embryophyta</taxon>
        <taxon>Tracheophyta</taxon>
        <taxon>Spermatophyta</taxon>
        <taxon>Magnoliopsida</taxon>
        <taxon>Liliopsida</taxon>
        <taxon>Poales</taxon>
        <taxon>Poaceae</taxon>
        <taxon>BOP clade</taxon>
        <taxon>Pooideae</taxon>
        <taxon>Poodae</taxon>
        <taxon>Poeae</taxon>
        <taxon>Poeae Chloroplast Group 2 (Poeae type)</taxon>
        <taxon>Loliodinae</taxon>
        <taxon>Loliinae</taxon>
        <taxon>Lolium</taxon>
    </lineage>
</organism>
<comment type="caution">
    <text evidence="1">The sequence shown here is derived from an EMBL/GenBank/DDBJ whole genome shotgun (WGS) entry which is preliminary data.</text>
</comment>
<reference evidence="1" key="1">
    <citation type="submission" date="2023-07" db="EMBL/GenBank/DDBJ databases">
        <title>A chromosome-level genome assembly of Lolium multiflorum.</title>
        <authorList>
            <person name="Chen Y."/>
            <person name="Copetti D."/>
            <person name="Kolliker R."/>
            <person name="Studer B."/>
        </authorList>
    </citation>
    <scope>NUCLEOTIDE SEQUENCE</scope>
    <source>
        <strain evidence="1">02402/16</strain>
        <tissue evidence="1">Leaf</tissue>
    </source>
</reference>
<keyword evidence="2" id="KW-1185">Reference proteome</keyword>
<proteinExistence type="predicted"/>
<name>A0AAD8TNA8_LOLMU</name>
<dbReference type="EMBL" id="JAUUTY010000002">
    <property type="protein sequence ID" value="KAK1684772.1"/>
    <property type="molecule type" value="Genomic_DNA"/>
</dbReference>
<sequence length="105" mass="11810">MEIFSSAWFLPVQRPREQPSSGNIILPTQGNYLCCRSLRAEICSIEDSNTFSERLPGNRSTSISDTLFIELEFSLTSCHIMFSLVQHLTGSDNRLGGLKMPKRKA</sequence>
<protein>
    <submittedName>
        <fullName evidence="1">Uncharacterized protein</fullName>
    </submittedName>
</protein>
<evidence type="ECO:0000313" key="1">
    <source>
        <dbReference type="EMBL" id="KAK1684772.1"/>
    </source>
</evidence>
<dbReference type="Proteomes" id="UP001231189">
    <property type="component" value="Unassembled WGS sequence"/>
</dbReference>
<gene>
    <name evidence="1" type="ORF">QYE76_045620</name>
</gene>
<accession>A0AAD8TNA8</accession>
<evidence type="ECO:0000313" key="2">
    <source>
        <dbReference type="Proteomes" id="UP001231189"/>
    </source>
</evidence>